<evidence type="ECO:0000256" key="8">
    <source>
        <dbReference type="ARBA" id="ARBA00046534"/>
    </source>
</evidence>
<evidence type="ECO:0000313" key="12">
    <source>
        <dbReference type="Proteomes" id="UP001567538"/>
    </source>
</evidence>
<organism evidence="11 12">
    <name type="scientific">Salvia divinorum</name>
    <name type="common">Maria pastora</name>
    <name type="synonym">Diviner's sage</name>
    <dbReference type="NCBI Taxonomy" id="28513"/>
    <lineage>
        <taxon>Eukaryota</taxon>
        <taxon>Viridiplantae</taxon>
        <taxon>Streptophyta</taxon>
        <taxon>Embryophyta</taxon>
        <taxon>Tracheophyta</taxon>
        <taxon>Spermatophyta</taxon>
        <taxon>Magnoliopsida</taxon>
        <taxon>eudicotyledons</taxon>
        <taxon>Gunneridae</taxon>
        <taxon>Pentapetalae</taxon>
        <taxon>asterids</taxon>
        <taxon>lamiids</taxon>
        <taxon>Lamiales</taxon>
        <taxon>Lamiaceae</taxon>
        <taxon>Nepetoideae</taxon>
        <taxon>Mentheae</taxon>
        <taxon>Salviinae</taxon>
        <taxon>Salvia</taxon>
        <taxon>Salvia subgen. Calosphace</taxon>
    </lineage>
</organism>
<dbReference type="InterPro" id="IPR021182">
    <property type="entry name" value="SOK_magnoliopsida"/>
</dbReference>
<feature type="compositionally biased region" description="Polar residues" evidence="9">
    <location>
        <begin position="325"/>
        <end position="335"/>
    </location>
</feature>
<dbReference type="PANTHER" id="PTHR31083:SF25">
    <property type="entry name" value="PROTEIN UPSTREAM OF FLC-LIKE"/>
    <property type="match status" value="1"/>
</dbReference>
<keyword evidence="2" id="KW-0217">Developmental protein</keyword>
<dbReference type="Pfam" id="PF06136">
    <property type="entry name" value="SOK"/>
    <property type="match status" value="1"/>
</dbReference>
<evidence type="ECO:0000256" key="9">
    <source>
        <dbReference type="SAM" id="MobiDB-lite"/>
    </source>
</evidence>
<dbReference type="InterPro" id="IPR048351">
    <property type="entry name" value="SOK_DIX"/>
</dbReference>
<evidence type="ECO:0000313" key="11">
    <source>
        <dbReference type="EMBL" id="KAL1558654.1"/>
    </source>
</evidence>
<dbReference type="GO" id="GO:0090708">
    <property type="term" value="P:specification of plant organ axis polarity"/>
    <property type="evidence" value="ECO:0007669"/>
    <property type="project" value="UniProtKB-ARBA"/>
</dbReference>
<feature type="region of interest" description="Disordered" evidence="9">
    <location>
        <begin position="1"/>
        <end position="21"/>
    </location>
</feature>
<keyword evidence="12" id="KW-1185">Reference proteome</keyword>
<dbReference type="InterPro" id="IPR010369">
    <property type="entry name" value="SOK"/>
</dbReference>
<dbReference type="Proteomes" id="UP001567538">
    <property type="component" value="Unassembled WGS sequence"/>
</dbReference>
<evidence type="ECO:0000256" key="7">
    <source>
        <dbReference type="ARBA" id="ARBA00024211"/>
    </source>
</evidence>
<dbReference type="AlphaFoldDB" id="A0ABD1HTS9"/>
<keyword evidence="6" id="KW-0131">Cell cycle</keyword>
<dbReference type="PANTHER" id="PTHR31083">
    <property type="entry name" value="UPSTREAM OF FLC PROTEIN (DUF966)"/>
    <property type="match status" value="1"/>
</dbReference>
<feature type="region of interest" description="Disordered" evidence="9">
    <location>
        <begin position="315"/>
        <end position="335"/>
    </location>
</feature>
<evidence type="ECO:0000256" key="2">
    <source>
        <dbReference type="ARBA" id="ARBA00022473"/>
    </source>
</evidence>
<evidence type="ECO:0000259" key="10">
    <source>
        <dbReference type="Pfam" id="PF06136"/>
    </source>
</evidence>
<evidence type="ECO:0000256" key="3">
    <source>
        <dbReference type="ARBA" id="ARBA00022475"/>
    </source>
</evidence>
<keyword evidence="3" id="KW-1003">Cell membrane</keyword>
<protein>
    <submittedName>
        <fullName evidence="11">Protein SOSEKI 4-like</fullName>
    </submittedName>
</protein>
<dbReference type="GO" id="GO:0051302">
    <property type="term" value="P:regulation of cell division"/>
    <property type="evidence" value="ECO:0007669"/>
    <property type="project" value="UniProtKB-ARBA"/>
</dbReference>
<comment type="subcellular location">
    <subcellularLocation>
        <location evidence="1">Cell membrane</location>
        <topology evidence="1">Peripheral membrane protein</topology>
        <orientation evidence="1">Cytoplasmic side</orientation>
    </subcellularLocation>
</comment>
<feature type="compositionally biased region" description="Basic and acidic residues" evidence="9">
    <location>
        <begin position="160"/>
        <end position="170"/>
    </location>
</feature>
<evidence type="ECO:0000256" key="1">
    <source>
        <dbReference type="ARBA" id="ARBA00004413"/>
    </source>
</evidence>
<gene>
    <name evidence="11" type="ORF">AAHA92_09093</name>
</gene>
<dbReference type="PIRSF" id="PIRSF031043">
    <property type="entry name" value="UCP031043"/>
    <property type="match status" value="1"/>
</dbReference>
<evidence type="ECO:0000256" key="5">
    <source>
        <dbReference type="ARBA" id="ARBA00023136"/>
    </source>
</evidence>
<accession>A0ABD1HTS9</accession>
<evidence type="ECO:0000256" key="4">
    <source>
        <dbReference type="ARBA" id="ARBA00022618"/>
    </source>
</evidence>
<reference evidence="11 12" key="1">
    <citation type="submission" date="2024-06" db="EMBL/GenBank/DDBJ databases">
        <title>A chromosome level genome sequence of Diviner's sage (Salvia divinorum).</title>
        <authorList>
            <person name="Ford S.A."/>
            <person name="Ro D.-K."/>
            <person name="Ness R.W."/>
            <person name="Phillips M.A."/>
        </authorList>
    </citation>
    <scope>NUCLEOTIDE SEQUENCE [LARGE SCALE GENOMIC DNA]</scope>
    <source>
        <strain evidence="11">SAF-2024a</strain>
        <tissue evidence="11">Leaf</tissue>
    </source>
</reference>
<keyword evidence="5" id="KW-0472">Membrane</keyword>
<dbReference type="GO" id="GO:2000067">
    <property type="term" value="P:regulation of root morphogenesis"/>
    <property type="evidence" value="ECO:0007669"/>
    <property type="project" value="UniProtKB-ARBA"/>
</dbReference>
<keyword evidence="4" id="KW-0132">Cell division</keyword>
<comment type="subunit">
    <text evidence="8">Homodimer. Forms long polymer filaments with other SOKs proteins polymers (e.g. SOK1, SOK2, SOK3 and SOK4) crucial for polar localization and biological activity. Binds to ANGUSTIFOLIA (AN).</text>
</comment>
<feature type="region of interest" description="Disordered" evidence="9">
    <location>
        <begin position="148"/>
        <end position="186"/>
    </location>
</feature>
<dbReference type="GO" id="GO:0051301">
    <property type="term" value="P:cell division"/>
    <property type="evidence" value="ECO:0007669"/>
    <property type="project" value="UniProtKB-KW"/>
</dbReference>
<dbReference type="EMBL" id="JBEAFC010000004">
    <property type="protein sequence ID" value="KAL1558654.1"/>
    <property type="molecule type" value="Genomic_DNA"/>
</dbReference>
<name>A0ABD1HTS9_SALDI</name>
<evidence type="ECO:0000256" key="6">
    <source>
        <dbReference type="ARBA" id="ARBA00023306"/>
    </source>
</evidence>
<comment type="caution">
    <text evidence="11">The sequence shown here is derived from an EMBL/GenBank/DDBJ whole genome shotgun (WGS) entry which is preliminary data.</text>
</comment>
<comment type="similarity">
    <text evidence="7">Belongs to the SOSEKI family.</text>
</comment>
<sequence>MVVASSSGAGPATRPDVWSDSETDQLKRVPVLYYLSRNGQLDHPHFMEVPLSSPRGLLLTDVINRLNALRGKGMPFMYSWSCKRSYKNGFVWHDLSENDLIFPAHGHDYILKGSAFLDVGSPPPEIQTYTRRRNQSCSSIDFDSKSTAANVSTQTDIAEEDRLSDSKELEIEISPPPSDSSPETLGTLMKADGQVRLRPEAAGHRHHHIQRCRSSIVLMQLISCGSMPFRDCGTGSNQGMVGGQHKMRAPRGMGTAGGKLEEKEYFSGSIVETKKREFPALKRSNSYNADRTLNLEVAEKEMEKLKVKCIPIKTKAHSSTKKEGSISSTDGYAYQ</sequence>
<dbReference type="GO" id="GO:0051258">
    <property type="term" value="P:protein polymerization"/>
    <property type="evidence" value="ECO:0007669"/>
    <property type="project" value="UniProtKB-ARBA"/>
</dbReference>
<feature type="domain" description="SOSEKI DIX-like" evidence="10">
    <location>
        <begin position="29"/>
        <end position="116"/>
    </location>
</feature>
<dbReference type="GO" id="GO:0005886">
    <property type="term" value="C:plasma membrane"/>
    <property type="evidence" value="ECO:0007669"/>
    <property type="project" value="UniProtKB-SubCell"/>
</dbReference>
<proteinExistence type="inferred from homology"/>